<evidence type="ECO:0000256" key="1">
    <source>
        <dbReference type="ARBA" id="ARBA00022630"/>
    </source>
</evidence>
<evidence type="ECO:0000313" key="6">
    <source>
        <dbReference type="EMBL" id="AXC12820.1"/>
    </source>
</evidence>
<proteinExistence type="predicted"/>
<evidence type="ECO:0000313" key="7">
    <source>
        <dbReference type="Proteomes" id="UP000253606"/>
    </source>
</evidence>
<organism evidence="6 7">
    <name type="scientific">Acidisarcina polymorpha</name>
    <dbReference type="NCBI Taxonomy" id="2211140"/>
    <lineage>
        <taxon>Bacteria</taxon>
        <taxon>Pseudomonadati</taxon>
        <taxon>Acidobacteriota</taxon>
        <taxon>Terriglobia</taxon>
        <taxon>Terriglobales</taxon>
        <taxon>Acidobacteriaceae</taxon>
        <taxon>Acidisarcina</taxon>
    </lineage>
</organism>
<keyword evidence="2" id="KW-0274">FAD</keyword>
<evidence type="ECO:0000256" key="3">
    <source>
        <dbReference type="ARBA" id="ARBA00023002"/>
    </source>
</evidence>
<keyword evidence="7" id="KW-1185">Reference proteome</keyword>
<reference evidence="6 7" key="1">
    <citation type="journal article" date="2018" name="Front. Microbiol.">
        <title>Hydrolytic Capabilities as a Key to Environmental Success: Chitinolytic and Cellulolytic Acidobacteria From Acidic Sub-arctic Soils and Boreal Peatlands.</title>
        <authorList>
            <person name="Belova S.E."/>
            <person name="Ravin N.V."/>
            <person name="Pankratov T.A."/>
            <person name="Rakitin A.L."/>
            <person name="Ivanova A.A."/>
            <person name="Beletsky A.V."/>
            <person name="Mardanov A.V."/>
            <person name="Sinninghe Damste J.S."/>
            <person name="Dedysh S.N."/>
        </authorList>
    </citation>
    <scope>NUCLEOTIDE SEQUENCE [LARGE SCALE GENOMIC DNA]</scope>
    <source>
        <strain evidence="6 7">SBC82</strain>
    </source>
</reference>
<dbReference type="KEGG" id="abas:ACPOL_3535"/>
<dbReference type="EMBL" id="CP030840">
    <property type="protein sequence ID" value="AXC12820.1"/>
    <property type="molecule type" value="Genomic_DNA"/>
</dbReference>
<dbReference type="Proteomes" id="UP000253606">
    <property type="component" value="Chromosome"/>
</dbReference>
<evidence type="ECO:0000259" key="5">
    <source>
        <dbReference type="Pfam" id="PF01494"/>
    </source>
</evidence>
<dbReference type="PRINTS" id="PR00420">
    <property type="entry name" value="RNGMNOXGNASE"/>
</dbReference>
<evidence type="ECO:0000256" key="2">
    <source>
        <dbReference type="ARBA" id="ARBA00022827"/>
    </source>
</evidence>
<feature type="domain" description="FAD-binding" evidence="5">
    <location>
        <begin position="10"/>
        <end position="177"/>
    </location>
</feature>
<gene>
    <name evidence="6" type="ORF">ACPOL_3535</name>
</gene>
<dbReference type="PANTHER" id="PTHR47178">
    <property type="entry name" value="MONOOXYGENASE, FAD-BINDING"/>
    <property type="match status" value="1"/>
</dbReference>
<dbReference type="InterPro" id="IPR036188">
    <property type="entry name" value="FAD/NAD-bd_sf"/>
</dbReference>
<keyword evidence="1" id="KW-0285">Flavoprotein</keyword>
<protein>
    <submittedName>
        <fullName evidence="6">Salicylate hydroxylase</fullName>
    </submittedName>
</protein>
<keyword evidence="4" id="KW-0503">Monooxygenase</keyword>
<dbReference type="Gene3D" id="3.50.50.60">
    <property type="entry name" value="FAD/NAD(P)-binding domain"/>
    <property type="match status" value="1"/>
</dbReference>
<evidence type="ECO:0000256" key="4">
    <source>
        <dbReference type="ARBA" id="ARBA00023033"/>
    </source>
</evidence>
<dbReference type="PANTHER" id="PTHR47178:SF5">
    <property type="entry name" value="FAD-BINDING DOMAIN-CONTAINING PROTEIN"/>
    <property type="match status" value="1"/>
</dbReference>
<dbReference type="RefSeq" id="WP_114207940.1">
    <property type="nucleotide sequence ID" value="NZ_CP030840.1"/>
</dbReference>
<dbReference type="GO" id="GO:0071949">
    <property type="term" value="F:FAD binding"/>
    <property type="evidence" value="ECO:0007669"/>
    <property type="project" value="InterPro"/>
</dbReference>
<accession>A0A2Z5G1A5</accession>
<dbReference type="SUPFAM" id="SSF51905">
    <property type="entry name" value="FAD/NAD(P)-binding domain"/>
    <property type="match status" value="1"/>
</dbReference>
<keyword evidence="3" id="KW-0560">Oxidoreductase</keyword>
<name>A0A2Z5G1A5_9BACT</name>
<sequence>MIDPTRNNDLEVLIVGGGIGGLCLAQGLKKAGVDVHVYERDLTPTSRLQGFRIHIDPDGSGALHECLPGHLWEIFVSTCGDFSQGFTMLNQRLEELIKFRDQPQASDLVAQHRSVSRMTLRQILLSGLGDAVHFGKRFERYEQREDGRIIVFFDDGSRAQCNVLVAADGVNSRVRQQYLPGNDPFDTGVISLGGKIPLTDGVMAMIPPSLLDGPAIVLPAEPANLFLAAWRRSSHASEQVKLLSAANAAGEAAQDEGDYVVLALAAKREFFGFDTEIPESTPGEMRAILRRKMLNWHPNLRKLAEMTGDELGFLRIRSSQPTPPWTPSNVTLLGDAIHSMTPFRGIGANVALRDAALLCSKLVGAQRSGVPAASRIGEYEAEMRIYGFKAVAESLKSMEQAVAPKKLGFKLGMSAMRVAHRVPALRRRIMEQRVTRPKSRLVNQVQP</sequence>
<dbReference type="InterPro" id="IPR002938">
    <property type="entry name" value="FAD-bd"/>
</dbReference>
<dbReference type="GO" id="GO:0004497">
    <property type="term" value="F:monooxygenase activity"/>
    <property type="evidence" value="ECO:0007669"/>
    <property type="project" value="UniProtKB-KW"/>
</dbReference>
<dbReference type="Pfam" id="PF01494">
    <property type="entry name" value="FAD_binding_3"/>
    <property type="match status" value="2"/>
</dbReference>
<dbReference type="AlphaFoldDB" id="A0A2Z5G1A5"/>
<feature type="domain" description="FAD-binding" evidence="5">
    <location>
        <begin position="324"/>
        <end position="390"/>
    </location>
</feature>
<dbReference type="OrthoDB" id="9806565at2"/>